<protein>
    <submittedName>
        <fullName evidence="2">Uncharacterized protein</fullName>
    </submittedName>
</protein>
<dbReference type="AlphaFoldDB" id="A0A3S5ARF8"/>
<proteinExistence type="predicted"/>
<keyword evidence="3" id="KW-1185">Reference proteome</keyword>
<feature type="compositionally biased region" description="Basic and acidic residues" evidence="1">
    <location>
        <begin position="56"/>
        <end position="71"/>
    </location>
</feature>
<organism evidence="2 3">
    <name type="scientific">Protopolystoma xenopodis</name>
    <dbReference type="NCBI Taxonomy" id="117903"/>
    <lineage>
        <taxon>Eukaryota</taxon>
        <taxon>Metazoa</taxon>
        <taxon>Spiralia</taxon>
        <taxon>Lophotrochozoa</taxon>
        <taxon>Platyhelminthes</taxon>
        <taxon>Monogenea</taxon>
        <taxon>Polyopisthocotylea</taxon>
        <taxon>Polystomatidea</taxon>
        <taxon>Polystomatidae</taxon>
        <taxon>Protopolystoma</taxon>
    </lineage>
</organism>
<name>A0A3S5ARF8_9PLAT</name>
<dbReference type="Proteomes" id="UP000784294">
    <property type="component" value="Unassembled WGS sequence"/>
</dbReference>
<dbReference type="EMBL" id="CAAALY010281526">
    <property type="protein sequence ID" value="VEL43450.1"/>
    <property type="molecule type" value="Genomic_DNA"/>
</dbReference>
<gene>
    <name evidence="2" type="ORF">PXEA_LOCUS36890</name>
</gene>
<evidence type="ECO:0000313" key="3">
    <source>
        <dbReference type="Proteomes" id="UP000784294"/>
    </source>
</evidence>
<evidence type="ECO:0000256" key="1">
    <source>
        <dbReference type="SAM" id="MobiDB-lite"/>
    </source>
</evidence>
<evidence type="ECO:0000313" key="2">
    <source>
        <dbReference type="EMBL" id="VEL43450.1"/>
    </source>
</evidence>
<reference evidence="2" key="1">
    <citation type="submission" date="2018-11" db="EMBL/GenBank/DDBJ databases">
        <authorList>
            <consortium name="Pathogen Informatics"/>
        </authorList>
    </citation>
    <scope>NUCLEOTIDE SEQUENCE</scope>
</reference>
<feature type="region of interest" description="Disordered" evidence="1">
    <location>
        <begin position="56"/>
        <end position="76"/>
    </location>
</feature>
<comment type="caution">
    <text evidence="2">The sequence shown here is derived from an EMBL/GenBank/DDBJ whole genome shotgun (WGS) entry which is preliminary data.</text>
</comment>
<accession>A0A3S5ARF8</accession>
<sequence length="200" mass="22325">MTCRDQCVCVDGNLICTDLCREVERELTPPGLVCYYQLPGRSASVSAASLVGVRQREMRQDGARSSERPDQDQSGSGYWSSRLIAQLFRPQLIPPAPGGCCRRWACLPVPGVPLSAIAELTDRHNLKAGQSTLGSSTANGQLGMRQLPVRYVDHSLPVEGVRRTGEQRWNRTRSFLMFSLISGRHECSPDWYHLPEHLFK</sequence>